<comment type="caution">
    <text evidence="1">The sequence shown here is derived from an EMBL/GenBank/DDBJ whole genome shotgun (WGS) entry which is preliminary data.</text>
</comment>
<name>A0ABU1QUZ3_9BACT</name>
<evidence type="ECO:0000313" key="1">
    <source>
        <dbReference type="EMBL" id="MDR6804575.1"/>
    </source>
</evidence>
<accession>A0ABU1QUZ3</accession>
<dbReference type="Proteomes" id="UP001264980">
    <property type="component" value="Unassembled WGS sequence"/>
</dbReference>
<evidence type="ECO:0000313" key="2">
    <source>
        <dbReference type="Proteomes" id="UP001264980"/>
    </source>
</evidence>
<proteinExistence type="predicted"/>
<keyword evidence="2" id="KW-1185">Reference proteome</keyword>
<protein>
    <submittedName>
        <fullName evidence="1">Uncharacterized protein</fullName>
    </submittedName>
</protein>
<organism evidence="1 2">
    <name type="scientific">Dyadobacter fermentans</name>
    <dbReference type="NCBI Taxonomy" id="94254"/>
    <lineage>
        <taxon>Bacteria</taxon>
        <taxon>Pseudomonadati</taxon>
        <taxon>Bacteroidota</taxon>
        <taxon>Cytophagia</taxon>
        <taxon>Cytophagales</taxon>
        <taxon>Spirosomataceae</taxon>
        <taxon>Dyadobacter</taxon>
    </lineage>
</organism>
<gene>
    <name evidence="1" type="ORF">J2W84_001621</name>
</gene>
<sequence length="98" mass="10657">MINQEPIPNAAVPYRITGVLVAQVLHQLTSMYSASSFIQSWEEASKHGLFKSKSNVASAAVAVEATDILMFRYFHPVSMSSCCQRYLCGSTVPEAGAE</sequence>
<dbReference type="EMBL" id="JAVDTI010000002">
    <property type="protein sequence ID" value="MDR6804575.1"/>
    <property type="molecule type" value="Genomic_DNA"/>
</dbReference>
<reference evidence="1 2" key="1">
    <citation type="submission" date="2023-07" db="EMBL/GenBank/DDBJ databases">
        <title>Sorghum-associated microbial communities from plants grown in Nebraska, USA.</title>
        <authorList>
            <person name="Schachtman D."/>
        </authorList>
    </citation>
    <scope>NUCLEOTIDE SEQUENCE [LARGE SCALE GENOMIC DNA]</scope>
    <source>
        <strain evidence="1 2">BE57</strain>
    </source>
</reference>